<feature type="region of interest" description="Disordered" evidence="1">
    <location>
        <begin position="537"/>
        <end position="557"/>
    </location>
</feature>
<dbReference type="Proteomes" id="UP000552709">
    <property type="component" value="Unassembled WGS sequence"/>
</dbReference>
<dbReference type="EMBL" id="JACHFL010000006">
    <property type="protein sequence ID" value="MBB5363574.1"/>
    <property type="molecule type" value="Genomic_DNA"/>
</dbReference>
<dbReference type="PROSITE" id="PS51257">
    <property type="entry name" value="PROKAR_LIPOPROTEIN"/>
    <property type="match status" value="1"/>
</dbReference>
<accession>A0A7W8JUW1</accession>
<dbReference type="RefSeq" id="WP_184132738.1">
    <property type="nucleotide sequence ID" value="NZ_JACHFL010000006.1"/>
</dbReference>
<keyword evidence="3" id="KW-1185">Reference proteome</keyword>
<sequence length="557" mass="59107">MLRLLPGVAPGPVAALTACLREQWRAGGHIRGEASRPAQLAGRARIRRDAWTAARAGDAHPALCLAAEAAAGPLHTLVSSLAQMNAGDARLTDGLAGLALNEVCDLFSGVAALPAEQDLPLGDVSGLLTGRGQLRLGLQAPEGTVPDTAQSAQEDPEAGRSAAALALERILSWSGGVWSLQLARHPQDLVTDGRLLAHCVGWGGYAQAVRAGSSRIVRVLARGAEEDAAVAVLTLELQALHGGPDRLGWQLAQAKGLNNRRPVPEEAALLTLWAREVGVKVTAGGDINLRSPAALQASLTRLAPCWLPAVLPARPPAPVSDGVRRATAHLAASRAAAWTPAATRQHRESLRRVALLVGRARNHIQAELTRLHEEGEPRLVGSYDAGDLLTGTGRVELPADPRPLFEALGAGGAGVGLRAQRRVELFLNRLLEVDEHREIFELRRGRHPGELRLTFEGRWRASRLDLSLEPATIADLLAPVPALLPPGRAGRRREPAFALVRAVLDEPLGDCAPAATAATGQGGETLRIQLQAWLSAQSRRPQTHRRTRARRARPVGA</sequence>
<dbReference type="AlphaFoldDB" id="A0A7W8JUW1"/>
<evidence type="ECO:0000313" key="3">
    <source>
        <dbReference type="Proteomes" id="UP000552709"/>
    </source>
</evidence>
<evidence type="ECO:0000313" key="2">
    <source>
        <dbReference type="EMBL" id="MBB5363574.1"/>
    </source>
</evidence>
<gene>
    <name evidence="2" type="ORF">HNQ08_002680</name>
</gene>
<protein>
    <submittedName>
        <fullName evidence="2">Uncharacterized protein</fullName>
    </submittedName>
</protein>
<comment type="caution">
    <text evidence="2">The sequence shown here is derived from an EMBL/GenBank/DDBJ whole genome shotgun (WGS) entry which is preliminary data.</text>
</comment>
<proteinExistence type="predicted"/>
<feature type="compositionally biased region" description="Basic residues" evidence="1">
    <location>
        <begin position="541"/>
        <end position="557"/>
    </location>
</feature>
<organism evidence="2 3">
    <name type="scientific">Deinococcus humi</name>
    <dbReference type="NCBI Taxonomy" id="662880"/>
    <lineage>
        <taxon>Bacteria</taxon>
        <taxon>Thermotogati</taxon>
        <taxon>Deinococcota</taxon>
        <taxon>Deinococci</taxon>
        <taxon>Deinococcales</taxon>
        <taxon>Deinococcaceae</taxon>
        <taxon>Deinococcus</taxon>
    </lineage>
</organism>
<evidence type="ECO:0000256" key="1">
    <source>
        <dbReference type="SAM" id="MobiDB-lite"/>
    </source>
</evidence>
<name>A0A7W8JUW1_9DEIO</name>
<reference evidence="2 3" key="1">
    <citation type="submission" date="2020-08" db="EMBL/GenBank/DDBJ databases">
        <title>Genomic Encyclopedia of Type Strains, Phase IV (KMG-IV): sequencing the most valuable type-strain genomes for metagenomic binning, comparative biology and taxonomic classification.</title>
        <authorList>
            <person name="Goeker M."/>
        </authorList>
    </citation>
    <scope>NUCLEOTIDE SEQUENCE [LARGE SCALE GENOMIC DNA]</scope>
    <source>
        <strain evidence="2 3">DSM 27939</strain>
    </source>
</reference>